<dbReference type="SUPFAM" id="SSF47413">
    <property type="entry name" value="lambda repressor-like DNA-binding domains"/>
    <property type="match status" value="1"/>
</dbReference>
<accession>A0A126JHV1</accession>
<evidence type="ECO:0000259" key="1">
    <source>
        <dbReference type="PROSITE" id="PS50943"/>
    </source>
</evidence>
<dbReference type="EMBL" id="KT897275">
    <property type="protein sequence ID" value="ALT05367.1"/>
    <property type="molecule type" value="Genomic_DNA"/>
</dbReference>
<dbReference type="Pfam" id="PF01381">
    <property type="entry name" value="HTH_3"/>
    <property type="match status" value="1"/>
</dbReference>
<name>A0A126JHV1_CLOBO</name>
<proteinExistence type="predicted"/>
<dbReference type="GO" id="GO:0003677">
    <property type="term" value="F:DNA binding"/>
    <property type="evidence" value="ECO:0007669"/>
    <property type="project" value="InterPro"/>
</dbReference>
<reference evidence="2" key="1">
    <citation type="journal article" date="2016" name="Genome Biol. Evol.">
        <title>Evolution of chromosomal Clostridium botulinum type E neurotoxin gene clusters: evidence provided by their rare plasmid borne counterparts.</title>
        <authorList>
            <person name="Carter A.T."/>
            <person name="Austin J.W."/>
            <person name="Weedmark K.A."/>
            <person name="Peck M.W."/>
        </authorList>
    </citation>
    <scope>NUCLEOTIDE SEQUENCE</scope>
    <source>
        <strain evidence="2">IFR 12/29</strain>
        <plasmid evidence="2">p12/29</plasmid>
    </source>
</reference>
<sequence length="80" mass="9346">MIVLIFIMNRNIIGKKVRIIRKLKNLTQEELIAIIQLKCLSIDRPMLSRIETDSREVYDFEVKAIAEALDISVDELFIQN</sequence>
<dbReference type="SMART" id="SM00530">
    <property type="entry name" value="HTH_XRE"/>
    <property type="match status" value="1"/>
</dbReference>
<organism evidence="2">
    <name type="scientific">Clostridium botulinum</name>
    <dbReference type="NCBI Taxonomy" id="1491"/>
    <lineage>
        <taxon>Bacteria</taxon>
        <taxon>Bacillati</taxon>
        <taxon>Bacillota</taxon>
        <taxon>Clostridia</taxon>
        <taxon>Eubacteriales</taxon>
        <taxon>Clostridiaceae</taxon>
        <taxon>Clostridium</taxon>
    </lineage>
</organism>
<feature type="domain" description="HTH cro/C1-type" evidence="1">
    <location>
        <begin position="17"/>
        <end position="76"/>
    </location>
</feature>
<dbReference type="Gene3D" id="1.10.260.40">
    <property type="entry name" value="lambda repressor-like DNA-binding domains"/>
    <property type="match status" value="1"/>
</dbReference>
<dbReference type="CDD" id="cd00093">
    <property type="entry name" value="HTH_XRE"/>
    <property type="match status" value="1"/>
</dbReference>
<dbReference type="InterPro" id="IPR001387">
    <property type="entry name" value="Cro/C1-type_HTH"/>
</dbReference>
<dbReference type="PROSITE" id="PS50943">
    <property type="entry name" value="HTH_CROC1"/>
    <property type="match status" value="1"/>
</dbReference>
<geneLocation type="plasmid" evidence="2">
    <name>p12/29</name>
</geneLocation>
<keyword evidence="2" id="KW-0614">Plasmid</keyword>
<protein>
    <submittedName>
        <fullName evidence="2">XRE family transcriptional regulator</fullName>
    </submittedName>
</protein>
<evidence type="ECO:0000313" key="2">
    <source>
        <dbReference type="EMBL" id="ALT05367.1"/>
    </source>
</evidence>
<dbReference type="AlphaFoldDB" id="A0A126JHV1"/>
<dbReference type="InterPro" id="IPR010982">
    <property type="entry name" value="Lambda_DNA-bd_dom_sf"/>
</dbReference>